<feature type="region of interest" description="Disordered" evidence="1">
    <location>
        <begin position="630"/>
        <end position="656"/>
    </location>
</feature>
<proteinExistence type="predicted"/>
<dbReference type="GO" id="GO:0005975">
    <property type="term" value="P:carbohydrate metabolic process"/>
    <property type="evidence" value="ECO:0007669"/>
    <property type="project" value="InterPro"/>
</dbReference>
<evidence type="ECO:0000259" key="2">
    <source>
        <dbReference type="Pfam" id="PF07944"/>
    </source>
</evidence>
<feature type="domain" description="Non-reducing end beta-L-arabinofuranosidase-like GH127 catalytic" evidence="2">
    <location>
        <begin position="18"/>
        <end position="431"/>
    </location>
</feature>
<dbReference type="Pfam" id="PF07944">
    <property type="entry name" value="Beta-AFase-like_GH127_cat"/>
    <property type="match status" value="1"/>
</dbReference>
<dbReference type="PANTHER" id="PTHR43465:SF2">
    <property type="entry name" value="DUF1680 DOMAIN PROTEIN (AFU_ORTHOLOGUE AFUA_1G08910)"/>
    <property type="match status" value="1"/>
</dbReference>
<dbReference type="InterPro" id="IPR049049">
    <property type="entry name" value="Beta-AFase-like_GH127_C"/>
</dbReference>
<reference evidence="5 6" key="1">
    <citation type="submission" date="2018-04" db="EMBL/GenBank/DDBJ databases">
        <authorList>
            <person name="Huttner S."/>
            <person name="Dainat J."/>
        </authorList>
    </citation>
    <scope>NUCLEOTIDE SEQUENCE [LARGE SCALE GENOMIC DNA]</scope>
</reference>
<dbReference type="EMBL" id="OUUZ01000001">
    <property type="protein sequence ID" value="SPQ19825.1"/>
    <property type="molecule type" value="Genomic_DNA"/>
</dbReference>
<evidence type="ECO:0000259" key="3">
    <source>
        <dbReference type="Pfam" id="PF20736"/>
    </source>
</evidence>
<dbReference type="SUPFAM" id="SSF48208">
    <property type="entry name" value="Six-hairpin glycosidases"/>
    <property type="match status" value="1"/>
</dbReference>
<evidence type="ECO:0000313" key="5">
    <source>
        <dbReference type="EMBL" id="SPQ19825.1"/>
    </source>
</evidence>
<dbReference type="Proteomes" id="UP000289323">
    <property type="component" value="Unassembled WGS sequence"/>
</dbReference>
<feature type="domain" description="Non-reducing end beta-L-arabinofuranosidase-like GH127 middle" evidence="3">
    <location>
        <begin position="450"/>
        <end position="514"/>
    </location>
</feature>
<dbReference type="PANTHER" id="PTHR43465">
    <property type="entry name" value="DUF1680 DOMAIN PROTEIN (AFU_ORTHOLOGUE AFUA_1G08910)"/>
    <property type="match status" value="1"/>
</dbReference>
<gene>
    <name evidence="5" type="ORF">TT172_LOCUS2244</name>
</gene>
<dbReference type="InterPro" id="IPR008928">
    <property type="entry name" value="6-hairpin_glycosidase_sf"/>
</dbReference>
<dbReference type="InterPro" id="IPR049174">
    <property type="entry name" value="Beta-AFase-like"/>
</dbReference>
<feature type="domain" description="Non-reducing end beta-L-arabinofuranosidase-like GH127 C-terminal" evidence="4">
    <location>
        <begin position="551"/>
        <end position="683"/>
    </location>
</feature>
<dbReference type="AlphaFoldDB" id="A0A446BBF6"/>
<evidence type="ECO:0000259" key="4">
    <source>
        <dbReference type="Pfam" id="PF20737"/>
    </source>
</evidence>
<feature type="compositionally biased region" description="Gly residues" evidence="1">
    <location>
        <begin position="646"/>
        <end position="656"/>
    </location>
</feature>
<name>A0A446BBF6_9PEZI</name>
<dbReference type="InterPro" id="IPR012878">
    <property type="entry name" value="Beta-AFase-like_GH127_cat"/>
</dbReference>
<accession>A0A446BBF6</accession>
<protein>
    <submittedName>
        <fullName evidence="5">64e3b460-8567-436f-8da5-386d05a56066</fullName>
    </submittedName>
</protein>
<dbReference type="InterPro" id="IPR049046">
    <property type="entry name" value="Beta-AFase-like_GH127_middle"/>
</dbReference>
<organism evidence="5 6">
    <name type="scientific">Thermothielavioides terrestris</name>
    <dbReference type="NCBI Taxonomy" id="2587410"/>
    <lineage>
        <taxon>Eukaryota</taxon>
        <taxon>Fungi</taxon>
        <taxon>Dikarya</taxon>
        <taxon>Ascomycota</taxon>
        <taxon>Pezizomycotina</taxon>
        <taxon>Sordariomycetes</taxon>
        <taxon>Sordariomycetidae</taxon>
        <taxon>Sordariales</taxon>
        <taxon>Chaetomiaceae</taxon>
        <taxon>Thermothielavioides</taxon>
    </lineage>
</organism>
<evidence type="ECO:0000313" key="6">
    <source>
        <dbReference type="Proteomes" id="UP000289323"/>
    </source>
</evidence>
<sequence length="692" mass="77031">MAHPQSTFAQTAFHGPSLLRARRTTISRTTVKAQLKQLRDTGRYDCFKLQWHPVYDDKSSWPVPPSLFWDSDVAKWIEGACYLLADEYDEEVDRAVREMVDMIRGAQQPDGYLNIYFTVVEPDKRWSNIRDMHELYNAGHLIEAALAHKNYYHNNLLLEPIEKYVSLIHSVFGPAEHQLHGYPGHPEIELALLRLHAATGSTQAYELARYFVEERGNPRGQDGMHFFDWEARRRGDSPWKRPDHYPVSRTSHWYNQSHAPVLRQTTVEGHAVRAMYLLTAVADLACLDELGVRAWPAREAYLGAVRALWDNMVDRKMYVTGGIGSVKQWEGFGIDYFLPQGTDEGGCYAETCAAIGVMMLAERLLHVDLDARYADVMELCLYNAVMTAMSLDGTAFTYVNQLASSDADRSVRHTWFECSCCPPNLMRLFGNLGGYLWDYGAAGDGEPPFVNVHLYTTAKVTFQVGGQEYVFEQVSDWPWEGRISFKLLAPATTTPGLTVRLRIPGWSAGGYTLTPPCPTASLSKGYLSLPASYTAANPTFTLSIQGLSPRLIAPHPYTNQHTLTLARGPVIYCVEDADNPWEANHFKDVTLSADADARVTEEERTLAGERYVALRTVCRTRDLRGVLGAAKKRPGQDPGVPVAAGGRAGGGGGGGGGLGDERELVFVPYYLRANRGGKGHMRVGLLNQAVVM</sequence>
<dbReference type="Pfam" id="PF20736">
    <property type="entry name" value="Glyco_hydro127M"/>
    <property type="match status" value="1"/>
</dbReference>
<dbReference type="Pfam" id="PF20737">
    <property type="entry name" value="Glyco_hydro127C"/>
    <property type="match status" value="1"/>
</dbReference>
<evidence type="ECO:0000256" key="1">
    <source>
        <dbReference type="SAM" id="MobiDB-lite"/>
    </source>
</evidence>